<protein>
    <recommendedName>
        <fullName evidence="4">UspA domain-containing protein</fullName>
    </recommendedName>
</protein>
<dbReference type="AlphaFoldDB" id="A0A1E3NLX4"/>
<feature type="region of interest" description="Disordered" evidence="1">
    <location>
        <begin position="204"/>
        <end position="265"/>
    </location>
</feature>
<dbReference type="EMBL" id="KV454002">
    <property type="protein sequence ID" value="ODQ47142.1"/>
    <property type="molecule type" value="Genomic_DNA"/>
</dbReference>
<feature type="region of interest" description="Disordered" evidence="1">
    <location>
        <begin position="718"/>
        <end position="800"/>
    </location>
</feature>
<dbReference type="RefSeq" id="XP_019018255.1">
    <property type="nucleotide sequence ID" value="XM_019160681.1"/>
</dbReference>
<dbReference type="OrthoDB" id="843225at2759"/>
<evidence type="ECO:0008006" key="4">
    <source>
        <dbReference type="Google" id="ProtNLM"/>
    </source>
</evidence>
<feature type="region of interest" description="Disordered" evidence="1">
    <location>
        <begin position="554"/>
        <end position="607"/>
    </location>
</feature>
<sequence length="800" mass="87716">MNKSIADDYFSMTHGPRDGALSPLTSGTPGSNPLHLTLSWGNTPENEGLSRVKSHTGAVTYKSTVVSKSQSDNKIYPYHTVHLTVPVPSKLRPLSPEDVLRRVTGKCMTCSGVSTSICTHSPAEEDGSTDAAVVAAVVGESAGAPAIPVASASRSRRVIKPKSILSKKEAGSTSIESRFANSVSFDTVNLKFSDDLNNYPLSAFSDSDDDEYDGGNLSPVKQSGVSADDLNRGRSKMEVPSRRTSSRSPSRSLSPRARSPMSSQLDMISQKEESMKGFFSLKYPTSPIITHDACTLTRTHKLFDDMYAGRLKYVTPKLHNRVIMCYISGRRHTWVSVDWAANQLLEDGDTLVVVASIKNPSRSLSRFQRRNSDAFVTSNITENRIRNSPEYAQAATENVMKYILSIINPERIVKVTVELAIGSTGDVFKDMFELYQPSLVIVGAKPGRAAPTKSWATKRISDRIVKTSPVPTIIVSPINMGLYETKFFKLLDKRMAFIDGNNQNTYRENHDLLNEIDNAGVYNLEDQREYIRKTASNDDYILKELNAIVKEKEASGNQDVDLSDDGDAESVSSSSDSGSVGDVESRLDDSDRALDDSSVDSTNPPAFVVNTNNTASFKLKRLELETQVVIYKEMAKLESEPLAKDSFKHLLTVVSDAAYKYGVQLAESAKLGGEESQLVRTLTGAPEQLERRKSMVTEALDHDDFDEKLKRFRQQKKLEKQQMMAGGKKKPSIKAPKINIETPGAAKGGFGLRPPKSPISIVSNGSSSSSIGSTIDSPLNTAKEEKKKKKKSLFGLFGKK</sequence>
<dbReference type="PANTHER" id="PTHR47815:SF1">
    <property type="entry name" value="UNIVERSAL STRESS PROTEIN A FAMILY PROTEIN C25B2.10"/>
    <property type="match status" value="1"/>
</dbReference>
<feature type="compositionally biased region" description="Basic and acidic residues" evidence="1">
    <location>
        <begin position="229"/>
        <end position="241"/>
    </location>
</feature>
<feature type="compositionally biased region" description="Low complexity" evidence="1">
    <location>
        <begin position="242"/>
        <end position="263"/>
    </location>
</feature>
<keyword evidence="3" id="KW-1185">Reference proteome</keyword>
<dbReference type="PANTHER" id="PTHR47815">
    <property type="entry name" value="UNIVERSAL STRESS PROTEIN A FAMILY PROTEIN C25B2.10"/>
    <property type="match status" value="1"/>
</dbReference>
<dbReference type="Gene3D" id="3.40.50.620">
    <property type="entry name" value="HUPs"/>
    <property type="match status" value="1"/>
</dbReference>
<dbReference type="STRING" id="763406.A0A1E3NLX4"/>
<proteinExistence type="predicted"/>
<organism evidence="2 3">
    <name type="scientific">Pichia membranifaciens NRRL Y-2026</name>
    <dbReference type="NCBI Taxonomy" id="763406"/>
    <lineage>
        <taxon>Eukaryota</taxon>
        <taxon>Fungi</taxon>
        <taxon>Dikarya</taxon>
        <taxon>Ascomycota</taxon>
        <taxon>Saccharomycotina</taxon>
        <taxon>Pichiomycetes</taxon>
        <taxon>Pichiales</taxon>
        <taxon>Pichiaceae</taxon>
        <taxon>Pichia</taxon>
    </lineage>
</organism>
<gene>
    <name evidence="2" type="ORF">PICMEDRAFT_15134</name>
</gene>
<dbReference type="InterPro" id="IPR014729">
    <property type="entry name" value="Rossmann-like_a/b/a_fold"/>
</dbReference>
<evidence type="ECO:0000256" key="1">
    <source>
        <dbReference type="SAM" id="MobiDB-lite"/>
    </source>
</evidence>
<feature type="compositionally biased region" description="Basic residues" evidence="1">
    <location>
        <begin position="786"/>
        <end position="800"/>
    </location>
</feature>
<feature type="region of interest" description="Disordered" evidence="1">
    <location>
        <begin position="16"/>
        <end position="36"/>
    </location>
</feature>
<feature type="compositionally biased region" description="Low complexity" evidence="1">
    <location>
        <begin position="758"/>
        <end position="777"/>
    </location>
</feature>
<reference evidence="2 3" key="1">
    <citation type="journal article" date="2016" name="Proc. Natl. Acad. Sci. U.S.A.">
        <title>Comparative genomics of biotechnologically important yeasts.</title>
        <authorList>
            <person name="Riley R."/>
            <person name="Haridas S."/>
            <person name="Wolfe K.H."/>
            <person name="Lopes M.R."/>
            <person name="Hittinger C.T."/>
            <person name="Goeker M."/>
            <person name="Salamov A.A."/>
            <person name="Wisecaver J.H."/>
            <person name="Long T.M."/>
            <person name="Calvey C.H."/>
            <person name="Aerts A.L."/>
            <person name="Barry K.W."/>
            <person name="Choi C."/>
            <person name="Clum A."/>
            <person name="Coughlan A.Y."/>
            <person name="Deshpande S."/>
            <person name="Douglass A.P."/>
            <person name="Hanson S.J."/>
            <person name="Klenk H.-P."/>
            <person name="LaButti K.M."/>
            <person name="Lapidus A."/>
            <person name="Lindquist E.A."/>
            <person name="Lipzen A.M."/>
            <person name="Meier-Kolthoff J.P."/>
            <person name="Ohm R.A."/>
            <person name="Otillar R.P."/>
            <person name="Pangilinan J.L."/>
            <person name="Peng Y."/>
            <person name="Rokas A."/>
            <person name="Rosa C.A."/>
            <person name="Scheuner C."/>
            <person name="Sibirny A.A."/>
            <person name="Slot J.C."/>
            <person name="Stielow J.B."/>
            <person name="Sun H."/>
            <person name="Kurtzman C.P."/>
            <person name="Blackwell M."/>
            <person name="Grigoriev I.V."/>
            <person name="Jeffries T.W."/>
        </authorList>
    </citation>
    <scope>NUCLEOTIDE SEQUENCE [LARGE SCALE GENOMIC DNA]</scope>
    <source>
        <strain evidence="2 3">NRRL Y-2026</strain>
    </source>
</reference>
<evidence type="ECO:0000313" key="2">
    <source>
        <dbReference type="EMBL" id="ODQ47142.1"/>
    </source>
</evidence>
<feature type="compositionally biased region" description="Basic and acidic residues" evidence="1">
    <location>
        <begin position="583"/>
        <end position="595"/>
    </location>
</feature>
<name>A0A1E3NLX4_9ASCO</name>
<dbReference type="GeneID" id="30177368"/>
<feature type="compositionally biased region" description="Low complexity" evidence="1">
    <location>
        <begin position="569"/>
        <end position="582"/>
    </location>
</feature>
<accession>A0A1E3NLX4</accession>
<evidence type="ECO:0000313" key="3">
    <source>
        <dbReference type="Proteomes" id="UP000094455"/>
    </source>
</evidence>
<dbReference type="SUPFAM" id="SSF52402">
    <property type="entry name" value="Adenine nucleotide alpha hydrolases-like"/>
    <property type="match status" value="1"/>
</dbReference>
<dbReference type="Proteomes" id="UP000094455">
    <property type="component" value="Unassembled WGS sequence"/>
</dbReference>